<feature type="region of interest" description="Disordered" evidence="21">
    <location>
        <begin position="779"/>
        <end position="871"/>
    </location>
</feature>
<feature type="region of interest" description="Disordered" evidence="21">
    <location>
        <begin position="701"/>
        <end position="721"/>
    </location>
</feature>
<dbReference type="Gene3D" id="1.10.510.10">
    <property type="entry name" value="Transferase(Phosphotransferase) domain 1"/>
    <property type="match status" value="1"/>
</dbReference>
<dbReference type="GO" id="GO:0004674">
    <property type="term" value="F:protein serine/threonine kinase activity"/>
    <property type="evidence" value="ECO:0007669"/>
    <property type="project" value="UniProtKB-KW"/>
</dbReference>
<proteinExistence type="inferred from homology"/>
<keyword evidence="14 20" id="KW-0067">ATP-binding</keyword>
<dbReference type="Gene3D" id="3.40.50.11030">
    <property type="entry name" value="Threonylcarbamoyl-AMP synthase, C-terminal domain"/>
    <property type="match status" value="1"/>
</dbReference>
<evidence type="ECO:0000256" key="6">
    <source>
        <dbReference type="ARBA" id="ARBA00015492"/>
    </source>
</evidence>
<evidence type="ECO:0000256" key="17">
    <source>
        <dbReference type="ARBA" id="ARBA00048366"/>
    </source>
</evidence>
<dbReference type="InterPro" id="IPR006070">
    <property type="entry name" value="Sua5-like_dom"/>
</dbReference>
<feature type="compositionally biased region" description="Basic and acidic residues" evidence="21">
    <location>
        <begin position="567"/>
        <end position="578"/>
    </location>
</feature>
<comment type="similarity">
    <text evidence="3">Belongs to the protein kinase superfamily. STE Ser/Thr protein kinase family. STE20 subfamily.</text>
</comment>
<dbReference type="GO" id="GO:0005737">
    <property type="term" value="C:cytoplasm"/>
    <property type="evidence" value="ECO:0007669"/>
    <property type="project" value="UniProtKB-SubCell"/>
</dbReference>
<dbReference type="InterPro" id="IPR000719">
    <property type="entry name" value="Prot_kinase_dom"/>
</dbReference>
<evidence type="ECO:0000259" key="23">
    <source>
        <dbReference type="PROSITE" id="PS51163"/>
    </source>
</evidence>
<evidence type="ECO:0000256" key="20">
    <source>
        <dbReference type="PROSITE-ProRule" id="PRU10141"/>
    </source>
</evidence>
<dbReference type="PROSITE" id="PS00108">
    <property type="entry name" value="PROTEIN_KINASE_ST"/>
    <property type="match status" value="1"/>
</dbReference>
<dbReference type="InterPro" id="IPR008271">
    <property type="entry name" value="Ser/Thr_kinase_AS"/>
</dbReference>
<feature type="compositionally biased region" description="Basic residues" evidence="21">
    <location>
        <begin position="832"/>
        <end position="854"/>
    </location>
</feature>
<feature type="binding site" evidence="20">
    <location>
        <position position="73"/>
    </location>
    <ligand>
        <name>ATP</name>
        <dbReference type="ChEBI" id="CHEBI:30616"/>
    </ligand>
</feature>
<evidence type="ECO:0000256" key="18">
    <source>
        <dbReference type="ARBA" id="ARBA00048679"/>
    </source>
</evidence>
<dbReference type="PANTHER" id="PTHR48012">
    <property type="entry name" value="STERILE20-LIKE KINASE, ISOFORM B-RELATED"/>
    <property type="match status" value="1"/>
</dbReference>
<comment type="caution">
    <text evidence="24">The sequence shown here is derived from an EMBL/GenBank/DDBJ whole genome shotgun (WGS) entry which is preliminary data.</text>
</comment>
<reference evidence="24 25" key="1">
    <citation type="journal article" date="2023" name="Mol. Phylogenet. Evol.">
        <title>Genome-scale phylogeny and comparative genomics of the fungal order Sordariales.</title>
        <authorList>
            <person name="Hensen N."/>
            <person name="Bonometti L."/>
            <person name="Westerberg I."/>
            <person name="Brannstrom I.O."/>
            <person name="Guillou S."/>
            <person name="Cros-Aarteil S."/>
            <person name="Calhoun S."/>
            <person name="Haridas S."/>
            <person name="Kuo A."/>
            <person name="Mondo S."/>
            <person name="Pangilinan J."/>
            <person name="Riley R."/>
            <person name="LaButti K."/>
            <person name="Andreopoulos B."/>
            <person name="Lipzen A."/>
            <person name="Chen C."/>
            <person name="Yan M."/>
            <person name="Daum C."/>
            <person name="Ng V."/>
            <person name="Clum A."/>
            <person name="Steindorff A."/>
            <person name="Ohm R.A."/>
            <person name="Martin F."/>
            <person name="Silar P."/>
            <person name="Natvig D.O."/>
            <person name="Lalanne C."/>
            <person name="Gautier V."/>
            <person name="Ament-Velasquez S.L."/>
            <person name="Kruys A."/>
            <person name="Hutchinson M.I."/>
            <person name="Powell A.J."/>
            <person name="Barry K."/>
            <person name="Miller A.N."/>
            <person name="Grigoriev I.V."/>
            <person name="Debuchy R."/>
            <person name="Gladieux P."/>
            <person name="Hiltunen Thoren M."/>
            <person name="Johannesson H."/>
        </authorList>
    </citation>
    <scope>NUCLEOTIDE SEQUENCE [LARGE SCALE GENOMIC DNA]</scope>
    <source>
        <strain evidence="24 25">FGSC 10403</strain>
    </source>
</reference>
<dbReference type="GO" id="GO:0003725">
    <property type="term" value="F:double-stranded RNA binding"/>
    <property type="evidence" value="ECO:0007669"/>
    <property type="project" value="InterPro"/>
</dbReference>
<gene>
    <name evidence="24" type="ORF">B0T23DRAFT_397516</name>
</gene>
<evidence type="ECO:0000256" key="5">
    <source>
        <dbReference type="ARBA" id="ARBA00012584"/>
    </source>
</evidence>
<dbReference type="EMBL" id="JAULSX010000006">
    <property type="protein sequence ID" value="KAK3488936.1"/>
    <property type="molecule type" value="Genomic_DNA"/>
</dbReference>
<dbReference type="PANTHER" id="PTHR48012:SF10">
    <property type="entry name" value="FI20177P1"/>
    <property type="match status" value="1"/>
</dbReference>
<keyword evidence="7" id="KW-0963">Cytoplasm</keyword>
<dbReference type="SUPFAM" id="SSF56112">
    <property type="entry name" value="Protein kinase-like (PK-like)"/>
    <property type="match status" value="1"/>
</dbReference>
<keyword evidence="25" id="KW-1185">Reference proteome</keyword>
<evidence type="ECO:0000313" key="25">
    <source>
        <dbReference type="Proteomes" id="UP001285908"/>
    </source>
</evidence>
<dbReference type="GO" id="GO:0061710">
    <property type="term" value="F:L-threonylcarbamoyladenylate synthase"/>
    <property type="evidence" value="ECO:0007669"/>
    <property type="project" value="UniProtKB-EC"/>
</dbReference>
<evidence type="ECO:0000256" key="16">
    <source>
        <dbReference type="ARBA" id="ARBA00047899"/>
    </source>
</evidence>
<dbReference type="InterPro" id="IPR038385">
    <property type="entry name" value="Sua5/YwlC_C"/>
</dbReference>
<evidence type="ECO:0000256" key="11">
    <source>
        <dbReference type="ARBA" id="ARBA00022695"/>
    </source>
</evidence>
<dbReference type="Pfam" id="PF01300">
    <property type="entry name" value="Sua5_yciO_yrdC"/>
    <property type="match status" value="1"/>
</dbReference>
<evidence type="ECO:0000313" key="24">
    <source>
        <dbReference type="EMBL" id="KAK3488936.1"/>
    </source>
</evidence>
<dbReference type="InterPro" id="IPR017945">
    <property type="entry name" value="DHBP_synth_RibB-like_a/b_dom"/>
</dbReference>
<dbReference type="RefSeq" id="XP_062690643.1">
    <property type="nucleotide sequence ID" value="XM_062838300.1"/>
</dbReference>
<dbReference type="Proteomes" id="UP001285908">
    <property type="component" value="Unassembled WGS sequence"/>
</dbReference>
<accession>A0AAJ0I3L3</accession>
<comment type="catalytic activity">
    <reaction evidence="17">
        <text>L-threonine + hydrogencarbonate + ATP = L-threonylcarbamoyladenylate + diphosphate + H2O</text>
        <dbReference type="Rhea" id="RHEA:36407"/>
        <dbReference type="ChEBI" id="CHEBI:15377"/>
        <dbReference type="ChEBI" id="CHEBI:17544"/>
        <dbReference type="ChEBI" id="CHEBI:30616"/>
        <dbReference type="ChEBI" id="CHEBI:33019"/>
        <dbReference type="ChEBI" id="CHEBI:57926"/>
        <dbReference type="ChEBI" id="CHEBI:73682"/>
        <dbReference type="EC" id="2.7.7.87"/>
    </reaction>
</comment>
<evidence type="ECO:0000256" key="12">
    <source>
        <dbReference type="ARBA" id="ARBA00022741"/>
    </source>
</evidence>
<feature type="region of interest" description="Disordered" evidence="21">
    <location>
        <begin position="567"/>
        <end position="591"/>
    </location>
</feature>
<keyword evidence="13" id="KW-0418">Kinase</keyword>
<dbReference type="Gene3D" id="3.90.870.10">
    <property type="entry name" value="DHBP synthase"/>
    <property type="match status" value="1"/>
</dbReference>
<dbReference type="InterPro" id="IPR017441">
    <property type="entry name" value="Protein_kinase_ATP_BS"/>
</dbReference>
<feature type="domain" description="YrdC-like" evidence="23">
    <location>
        <begin position="1008"/>
        <end position="1208"/>
    </location>
</feature>
<evidence type="ECO:0000256" key="4">
    <source>
        <dbReference type="ARBA" id="ARBA00012513"/>
    </source>
</evidence>
<comment type="similarity">
    <text evidence="2">Belongs to the SUA5 family.</text>
</comment>
<dbReference type="FunFam" id="1.10.510.10:FF:000670">
    <property type="entry name" value="Serine/threonin protein kinase, putative"/>
    <property type="match status" value="1"/>
</dbReference>
<evidence type="ECO:0000256" key="13">
    <source>
        <dbReference type="ARBA" id="ARBA00022777"/>
    </source>
</evidence>
<dbReference type="GO" id="GO:0002949">
    <property type="term" value="P:tRNA threonylcarbamoyladenosine modification"/>
    <property type="evidence" value="ECO:0007669"/>
    <property type="project" value="UniProtKB-ARBA"/>
</dbReference>
<comment type="function">
    <text evidence="19">Required for the formation of a threonylcarbamoyl group on adenosine at position 37 (t(6)A37) in tRNAs that read codons beginning with adenine. Likely catalyzes the conversion of L-threonine, HCO(3)(-)/CO(2) and ATP to give threonylcarbamoyl-AMP (TC-AMP) as the acyladenylate intermediate, with the release of diphosphate. Required for normal translation, by ensuring translation fidelity at the level of codon recognition, appropriate translation initiation selection and maintenance of reading frame. Also involved in telomere replication. Binds to single-stranded telomeric (ssTG) DNA and positively regulates telomere length.</text>
</comment>
<dbReference type="PROSITE" id="PS50011">
    <property type="entry name" value="PROTEIN_KINASE_DOM"/>
    <property type="match status" value="1"/>
</dbReference>
<keyword evidence="11" id="KW-0548">Nucleotidyltransferase</keyword>
<protein>
    <recommendedName>
        <fullName evidence="6">Threonylcarbamoyl-AMP synthase</fullName>
        <ecNumber evidence="4">2.7.11.1</ecNumber>
        <ecNumber evidence="5">2.7.7.87</ecNumber>
    </recommendedName>
    <alternativeName>
        <fullName evidence="15">L-threonylcarbamoyladenylate synthase</fullName>
    </alternativeName>
</protein>
<dbReference type="EC" id="2.7.7.87" evidence="5"/>
<dbReference type="SMART" id="SM00220">
    <property type="entry name" value="S_TKc"/>
    <property type="match status" value="1"/>
</dbReference>
<dbReference type="FunFam" id="3.90.870.10:FF:000008">
    <property type="entry name" value="Threonylcarbamoyl-AMP synthase"/>
    <property type="match status" value="1"/>
</dbReference>
<evidence type="ECO:0000256" key="1">
    <source>
        <dbReference type="ARBA" id="ARBA00004496"/>
    </source>
</evidence>
<dbReference type="PROSITE" id="PS00107">
    <property type="entry name" value="PROTEIN_KINASE_ATP"/>
    <property type="match status" value="1"/>
</dbReference>
<dbReference type="Pfam" id="PF03481">
    <property type="entry name" value="Sua5_C"/>
    <property type="match status" value="1"/>
</dbReference>
<keyword evidence="12 20" id="KW-0547">Nucleotide-binding</keyword>
<dbReference type="PROSITE" id="PS51163">
    <property type="entry name" value="YRDC"/>
    <property type="match status" value="1"/>
</dbReference>
<evidence type="ECO:0000256" key="15">
    <source>
        <dbReference type="ARBA" id="ARBA00029774"/>
    </source>
</evidence>
<dbReference type="SUPFAM" id="SSF55821">
    <property type="entry name" value="YrdC/RibB"/>
    <property type="match status" value="1"/>
</dbReference>
<feature type="compositionally biased region" description="Basic residues" evidence="21">
    <location>
        <begin position="403"/>
        <end position="413"/>
    </location>
</feature>
<dbReference type="GO" id="GO:0005524">
    <property type="term" value="F:ATP binding"/>
    <property type="evidence" value="ECO:0007669"/>
    <property type="project" value="UniProtKB-UniRule"/>
</dbReference>
<evidence type="ECO:0000256" key="19">
    <source>
        <dbReference type="ARBA" id="ARBA00056339"/>
    </source>
</evidence>
<evidence type="ECO:0000259" key="22">
    <source>
        <dbReference type="PROSITE" id="PS50011"/>
    </source>
</evidence>
<evidence type="ECO:0000256" key="3">
    <source>
        <dbReference type="ARBA" id="ARBA00008874"/>
    </source>
</evidence>
<evidence type="ECO:0000256" key="8">
    <source>
        <dbReference type="ARBA" id="ARBA00022527"/>
    </source>
</evidence>
<comment type="subcellular location">
    <subcellularLocation>
        <location evidence="1">Cytoplasm</location>
    </subcellularLocation>
</comment>
<dbReference type="NCBIfam" id="TIGR00057">
    <property type="entry name" value="L-threonylcarbamoyladenylate synthase"/>
    <property type="match status" value="1"/>
</dbReference>
<evidence type="ECO:0000256" key="2">
    <source>
        <dbReference type="ARBA" id="ARBA00007663"/>
    </source>
</evidence>
<dbReference type="InterPro" id="IPR050629">
    <property type="entry name" value="STE20/SPS1-PAK"/>
</dbReference>
<evidence type="ECO:0000256" key="10">
    <source>
        <dbReference type="ARBA" id="ARBA00022694"/>
    </source>
</evidence>
<feature type="region of interest" description="Disordered" evidence="21">
    <location>
        <begin position="396"/>
        <end position="417"/>
    </location>
</feature>
<comment type="catalytic activity">
    <reaction evidence="18">
        <text>L-seryl-[protein] + ATP = O-phospho-L-seryl-[protein] + ADP + H(+)</text>
        <dbReference type="Rhea" id="RHEA:17989"/>
        <dbReference type="Rhea" id="RHEA-COMP:9863"/>
        <dbReference type="Rhea" id="RHEA-COMP:11604"/>
        <dbReference type="ChEBI" id="CHEBI:15378"/>
        <dbReference type="ChEBI" id="CHEBI:29999"/>
        <dbReference type="ChEBI" id="CHEBI:30616"/>
        <dbReference type="ChEBI" id="CHEBI:83421"/>
        <dbReference type="ChEBI" id="CHEBI:456216"/>
        <dbReference type="EC" id="2.7.11.1"/>
    </reaction>
</comment>
<dbReference type="GeneID" id="87875922"/>
<sequence>MATLSVYGSDFLTTTKKKAIEDAKKMQTVVAEECNKSGKEAPPYQLEELIGKGSFGRVYKATDNKSNAVVAVKIIDIEESDRENPRLADTYSEFMKETSALKLLSNSGAKNINLILDVLPVGQSMWLITEYCAGGSVATLMKPTAPGGLQEKWIIPILREVAEAIFWVHKEGIIHRDIKCANVLVTETGAVQLCDFGVAGIVETKFDKRSTFIGTPHWMAPELFEPTPSYSTPVDIWAFGSMVYEIASGLPPNVMSGFNIPQLGNYIRSHAPRLEGDQYSDNLKDLVAFCLVEDPAKRPTIEQVQRHPYIFNTSSEYPTASLSNLVRGYKVWEAQGGIRKSLFAPVGAQGPSDYASTALSNDEWNFSTTVDFDRMAMDSDAQAVYDVYGHNVDFDFDEEQTRRPKPKGRRRPPPPKLLALKAPLEKLFDPNTISGYNENSRAYYGLGPTSTSEAASAPEPPKDSDLNLRQYEPSSQAALRESLIDLDASFDGNDLSQFVDMETIKAGPRGSIDYAAFNPNPDFSKPPLSDPADMPMNINRRTQDWKFPSMAAPPASAHPEMSRFPWNEERSNDSHNDNFVRPPLIHHPTDPLGFQSTGYDSMPPKPPVDNRVSVGSLIDLDESLPMPTNDFTNREYTRPSTANSDAASVSGSEIGGANPFDLERHASLYQPLPVVRSSSVREPSIYVSDDSDYARVAQAPSEEHFIGTNGRGTPDYASSVNGGGSIGNGSIGGGSIGGGSIGSRTSSRAHSRADSYSYATDDDVGGYSAGEYAESEYLGGSMDPMAMSGEGRNRSRRRPSGMRPDPDSHHPPRAYGMGGSMNGNNGTGSHGGGHHGHQVHHGHGHGQYHGHGHGHSNSQGSTDMMHMPHVPEPPRVRVMQGMANREEVRDDVMRLLASFSEHLGFANAHVNTLPVRQGRRGSEVDTSVSARLKKPSMLNMCLPLMAPAMTTSTTMETRILKVKVDDSNIQVLGHWKEESAEHKDGSKTKTSNLNTWEVPTTSENENILSPIREAAHHLRTTDIPVAFPTETVYGLGADATRSAAVKGIYAAKGRPSDNPLIVHVCDLSMLRSLISPSFSSAGDEEDPIPAIYHPLITRFWPGPLTILLPNPSPSLLAPEVTAGLPTFGCRMPASALARSLIKLANAPLAAPSANASTKPSPTAAQHVLDDLRGRIALILDGGSCSVGVESTVVDGLCSPPVVLRPGGVSLEEIRECKGWEGVEKAYKDQAEIGGKTAPRAPGMKYKHYSPKARVVLYEAEGGRMEVPRADVREAVEAAGEEEGKGNVKSVAIIRTGRWPVAGGLRSQGLDDVAAKDNGDVAETGFAVREGQWLDEDGTTVLARFLEINLGNDVKGVAHGLFAALRELDRRGADIIFVEGVSDGDDIAAAVMNRLRKAASDIRI</sequence>
<dbReference type="InterPro" id="IPR011009">
    <property type="entry name" value="Kinase-like_dom_sf"/>
</dbReference>
<feature type="domain" description="Protein kinase" evidence="22">
    <location>
        <begin position="44"/>
        <end position="310"/>
    </location>
</feature>
<dbReference type="Pfam" id="PF00069">
    <property type="entry name" value="Pkinase"/>
    <property type="match status" value="1"/>
</dbReference>
<evidence type="ECO:0000256" key="7">
    <source>
        <dbReference type="ARBA" id="ARBA00022490"/>
    </source>
</evidence>
<keyword evidence="10" id="KW-0819">tRNA processing</keyword>
<evidence type="ECO:0000256" key="21">
    <source>
        <dbReference type="SAM" id="MobiDB-lite"/>
    </source>
</evidence>
<comment type="catalytic activity">
    <reaction evidence="16">
        <text>L-threonyl-[protein] + ATP = O-phospho-L-threonyl-[protein] + ADP + H(+)</text>
        <dbReference type="Rhea" id="RHEA:46608"/>
        <dbReference type="Rhea" id="RHEA-COMP:11060"/>
        <dbReference type="Rhea" id="RHEA-COMP:11605"/>
        <dbReference type="ChEBI" id="CHEBI:15378"/>
        <dbReference type="ChEBI" id="CHEBI:30013"/>
        <dbReference type="ChEBI" id="CHEBI:30616"/>
        <dbReference type="ChEBI" id="CHEBI:61977"/>
        <dbReference type="ChEBI" id="CHEBI:456216"/>
        <dbReference type="EC" id="2.7.11.1"/>
    </reaction>
</comment>
<evidence type="ECO:0000256" key="9">
    <source>
        <dbReference type="ARBA" id="ARBA00022679"/>
    </source>
</evidence>
<keyword evidence="9" id="KW-0808">Transferase</keyword>
<feature type="compositionally biased region" description="Gly residues" evidence="21">
    <location>
        <begin position="816"/>
        <end position="831"/>
    </location>
</feature>
<feature type="region of interest" description="Disordered" evidence="21">
    <location>
        <begin position="737"/>
        <end position="767"/>
    </location>
</feature>
<dbReference type="InterPro" id="IPR005145">
    <property type="entry name" value="Sua5_C"/>
</dbReference>
<evidence type="ECO:0000256" key="14">
    <source>
        <dbReference type="ARBA" id="ARBA00022840"/>
    </source>
</evidence>
<organism evidence="24 25">
    <name type="scientific">Neurospora hispaniola</name>
    <dbReference type="NCBI Taxonomy" id="588809"/>
    <lineage>
        <taxon>Eukaryota</taxon>
        <taxon>Fungi</taxon>
        <taxon>Dikarya</taxon>
        <taxon>Ascomycota</taxon>
        <taxon>Pezizomycotina</taxon>
        <taxon>Sordariomycetes</taxon>
        <taxon>Sordariomycetidae</taxon>
        <taxon>Sordariales</taxon>
        <taxon>Sordariaceae</taxon>
        <taxon>Neurospora</taxon>
    </lineage>
</organism>
<keyword evidence="8" id="KW-0723">Serine/threonine-protein kinase</keyword>
<dbReference type="EC" id="2.7.11.1" evidence="4"/>
<feature type="region of interest" description="Disordered" evidence="21">
    <location>
        <begin position="444"/>
        <end position="467"/>
    </location>
</feature>
<name>A0AAJ0I3L3_9PEZI</name>